<evidence type="ECO:0000313" key="3">
    <source>
        <dbReference type="Proteomes" id="UP000321595"/>
    </source>
</evidence>
<dbReference type="RefSeq" id="WP_146963955.1">
    <property type="nucleotide sequence ID" value="NZ_CP042467.1"/>
</dbReference>
<dbReference type="AlphaFoldDB" id="A0A5B8XZD1"/>
<proteinExistence type="predicted"/>
<keyword evidence="2" id="KW-0547">Nucleotide-binding</keyword>
<dbReference type="Proteomes" id="UP000321595">
    <property type="component" value="Chromosome"/>
</dbReference>
<reference evidence="2 3" key="1">
    <citation type="submission" date="2019-08" db="EMBL/GenBank/DDBJ databases">
        <authorList>
            <person name="Liang Q."/>
        </authorList>
    </citation>
    <scope>NUCLEOTIDE SEQUENCE [LARGE SCALE GENOMIC DNA]</scope>
    <source>
        <strain evidence="2 3">V1718</strain>
    </source>
</reference>
<gene>
    <name evidence="2" type="ORF">FRD01_13040</name>
</gene>
<dbReference type="Gene3D" id="3.40.50.300">
    <property type="entry name" value="P-loop containing nucleotide triphosphate hydrolases"/>
    <property type="match status" value="1"/>
</dbReference>
<accession>A0A5B8XZD1</accession>
<dbReference type="KEGG" id="bbae:FRD01_13040"/>
<keyword evidence="3" id="KW-1185">Reference proteome</keyword>
<dbReference type="SUPFAM" id="SSF52540">
    <property type="entry name" value="P-loop containing nucleoside triphosphate hydrolases"/>
    <property type="match status" value="1"/>
</dbReference>
<dbReference type="PANTHER" id="PTHR40396:SF1">
    <property type="entry name" value="ATPASE AAA-TYPE CORE DOMAIN-CONTAINING PROTEIN"/>
    <property type="match status" value="1"/>
</dbReference>
<sequence length="156" mass="18184">MRKIYFQHGEHKNSWLEAQHESEGTRRLLCLAPFVFRALKEGSVLLVDELEARLHPALSSELIRLFNDPESNPRNAQLIFTTHDTNLLSPSDGERQLRRDQIWFTEKGTHGVTHLYPLTDFKPRNDENLERGYLQGRYGAVPGLHRFQDLFTRMGE</sequence>
<dbReference type="EMBL" id="CP042467">
    <property type="protein sequence ID" value="QED30338.1"/>
    <property type="molecule type" value="Genomic_DNA"/>
</dbReference>
<feature type="domain" description="ATPase AAA-type core" evidence="1">
    <location>
        <begin position="5"/>
        <end position="89"/>
    </location>
</feature>
<dbReference type="InterPro" id="IPR003959">
    <property type="entry name" value="ATPase_AAA_core"/>
</dbReference>
<evidence type="ECO:0000259" key="1">
    <source>
        <dbReference type="Pfam" id="PF13304"/>
    </source>
</evidence>
<dbReference type="CDD" id="cd00267">
    <property type="entry name" value="ABC_ATPase"/>
    <property type="match status" value="1"/>
</dbReference>
<dbReference type="Pfam" id="PF13304">
    <property type="entry name" value="AAA_21"/>
    <property type="match status" value="1"/>
</dbReference>
<dbReference type="GO" id="GO:0005524">
    <property type="term" value="F:ATP binding"/>
    <property type="evidence" value="ECO:0007669"/>
    <property type="project" value="UniProtKB-KW"/>
</dbReference>
<dbReference type="PANTHER" id="PTHR40396">
    <property type="entry name" value="ATPASE-LIKE PROTEIN"/>
    <property type="match status" value="1"/>
</dbReference>
<dbReference type="InterPro" id="IPR027417">
    <property type="entry name" value="P-loop_NTPase"/>
</dbReference>
<keyword evidence="2" id="KW-0067">ATP-binding</keyword>
<evidence type="ECO:0000313" key="2">
    <source>
        <dbReference type="EMBL" id="QED30338.1"/>
    </source>
</evidence>
<dbReference type="GO" id="GO:0016887">
    <property type="term" value="F:ATP hydrolysis activity"/>
    <property type="evidence" value="ECO:0007669"/>
    <property type="project" value="InterPro"/>
</dbReference>
<name>A0A5B8XZD1_9DELT</name>
<protein>
    <submittedName>
        <fullName evidence="2">ATP-binding protein</fullName>
    </submittedName>
</protein>
<dbReference type="OrthoDB" id="9809324at2"/>
<organism evidence="2 3">
    <name type="scientific">Microvenator marinus</name>
    <dbReference type="NCBI Taxonomy" id="2600177"/>
    <lineage>
        <taxon>Bacteria</taxon>
        <taxon>Deltaproteobacteria</taxon>
        <taxon>Bradymonadales</taxon>
        <taxon>Microvenatoraceae</taxon>
        <taxon>Microvenator</taxon>
    </lineage>
</organism>